<dbReference type="InterPro" id="IPR037185">
    <property type="entry name" value="EmrE-like"/>
</dbReference>
<dbReference type="AlphaFoldDB" id="A0A0D2WSF2"/>
<feature type="transmembrane region" description="Helical" evidence="6">
    <location>
        <begin position="7"/>
        <end position="27"/>
    </location>
</feature>
<dbReference type="InParanoid" id="A0A0D2WSF2"/>
<reference evidence="9" key="1">
    <citation type="submission" date="2011-02" db="EMBL/GenBank/DDBJ databases">
        <title>The Genome Sequence of Capsaspora owczarzaki ATCC 30864.</title>
        <authorList>
            <person name="Russ C."/>
            <person name="Cuomo C."/>
            <person name="Burger G."/>
            <person name="Gray M.W."/>
            <person name="Holland P.W.H."/>
            <person name="King N."/>
            <person name="Lang F.B.F."/>
            <person name="Roger A.J."/>
            <person name="Ruiz-Trillo I."/>
            <person name="Young S.K."/>
            <person name="Zeng Q."/>
            <person name="Gargeya S."/>
            <person name="Alvarado L."/>
            <person name="Berlin A."/>
            <person name="Chapman S.B."/>
            <person name="Chen Z."/>
            <person name="Freedman E."/>
            <person name="Gellesch M."/>
            <person name="Goldberg J."/>
            <person name="Griggs A."/>
            <person name="Gujja S."/>
            <person name="Heilman E."/>
            <person name="Heiman D."/>
            <person name="Howarth C."/>
            <person name="Mehta T."/>
            <person name="Neiman D."/>
            <person name="Pearson M."/>
            <person name="Roberts A."/>
            <person name="Saif S."/>
            <person name="Shea T."/>
            <person name="Shenoy N."/>
            <person name="Sisk P."/>
            <person name="Stolte C."/>
            <person name="Sykes S."/>
            <person name="White J."/>
            <person name="Yandava C."/>
            <person name="Haas B."/>
            <person name="Nusbaum C."/>
            <person name="Birren B."/>
        </authorList>
    </citation>
    <scope>NUCLEOTIDE SEQUENCE</scope>
    <source>
        <strain evidence="9">ATCC 30864</strain>
    </source>
</reference>
<dbReference type="PhylomeDB" id="A0A0D2WSF2"/>
<name>A0A0D2WSF2_CAPO3</name>
<dbReference type="InterPro" id="IPR050638">
    <property type="entry name" value="AA-Vitamin_Transporters"/>
</dbReference>
<dbReference type="Proteomes" id="UP000008743">
    <property type="component" value="Unassembled WGS sequence"/>
</dbReference>
<feature type="transmembrane region" description="Helical" evidence="6">
    <location>
        <begin position="247"/>
        <end position="269"/>
    </location>
</feature>
<sequence>MRVIEAVAFVALGAIWGSSFLFIKWSATYFPPLTLVGMRLLLAAIIMFAFNGILAVVRPSHRDILKSHFRRDFILKALMMGFLNNTIPFTLVAWAETKSAVNVGITSVLDSAIPLFGQLFGHFLLPNERITLKRGIGLVVGFAGVIVVCLERMIDSGDDDSNSDTCNACVYGYYAMIIGATASYAIASVWGKRTLHEFNPVVTATAQITSGMLINVILALLWEFNWPVDNFAGQTHFSFLDDADYKAWIGIVYLGVVSTCIAYSLYFYLLATIGSVRQTMVGFLLPIFGVFEGALFNSDWAGVSWVYKVLEVVGTLLIGAGIYFVNMSDKKKPQPDGESDDEKVALINETSSDYKSYANGGVTRFLNNQVINGAPTSPHDPRTSMHNVQSYA</sequence>
<keyword evidence="2 6" id="KW-0812">Transmembrane</keyword>
<feature type="domain" description="EamA" evidence="7">
    <location>
        <begin position="174"/>
        <end position="325"/>
    </location>
</feature>
<dbReference type="PANTHER" id="PTHR32322:SF2">
    <property type="entry name" value="EAMA DOMAIN-CONTAINING PROTEIN"/>
    <property type="match status" value="1"/>
</dbReference>
<evidence type="ECO:0000256" key="2">
    <source>
        <dbReference type="ARBA" id="ARBA00022692"/>
    </source>
</evidence>
<evidence type="ECO:0000256" key="4">
    <source>
        <dbReference type="ARBA" id="ARBA00023136"/>
    </source>
</evidence>
<dbReference type="SUPFAM" id="SSF103481">
    <property type="entry name" value="Multidrug resistance efflux transporter EmrE"/>
    <property type="match status" value="2"/>
</dbReference>
<gene>
    <name evidence="8" type="ORF">CAOG_005020</name>
</gene>
<dbReference type="eggNOG" id="ENOG502TD23">
    <property type="taxonomic scope" value="Eukaryota"/>
</dbReference>
<feature type="transmembrane region" description="Helical" evidence="6">
    <location>
        <begin position="136"/>
        <end position="154"/>
    </location>
</feature>
<accession>A0A0D2WSF2</accession>
<proteinExistence type="predicted"/>
<protein>
    <recommendedName>
        <fullName evidence="7">EamA domain-containing protein</fullName>
    </recommendedName>
</protein>
<feature type="transmembrane region" description="Helical" evidence="6">
    <location>
        <begin position="77"/>
        <end position="95"/>
    </location>
</feature>
<feature type="transmembrane region" description="Helical" evidence="6">
    <location>
        <begin position="33"/>
        <end position="57"/>
    </location>
</feature>
<feature type="transmembrane region" description="Helical" evidence="6">
    <location>
        <begin position="170"/>
        <end position="190"/>
    </location>
</feature>
<feature type="domain" description="EamA" evidence="7">
    <location>
        <begin position="7"/>
        <end position="148"/>
    </location>
</feature>
<dbReference type="Pfam" id="PF00892">
    <property type="entry name" value="EamA"/>
    <property type="match status" value="2"/>
</dbReference>
<dbReference type="InterPro" id="IPR000620">
    <property type="entry name" value="EamA_dom"/>
</dbReference>
<evidence type="ECO:0000256" key="1">
    <source>
        <dbReference type="ARBA" id="ARBA00004141"/>
    </source>
</evidence>
<evidence type="ECO:0000256" key="3">
    <source>
        <dbReference type="ARBA" id="ARBA00022989"/>
    </source>
</evidence>
<dbReference type="GO" id="GO:0016020">
    <property type="term" value="C:membrane"/>
    <property type="evidence" value="ECO:0007669"/>
    <property type="project" value="UniProtKB-SubCell"/>
</dbReference>
<feature type="transmembrane region" description="Helical" evidence="6">
    <location>
        <begin position="281"/>
        <end position="298"/>
    </location>
</feature>
<evidence type="ECO:0000256" key="6">
    <source>
        <dbReference type="SAM" id="Phobius"/>
    </source>
</evidence>
<keyword evidence="3 6" id="KW-1133">Transmembrane helix</keyword>
<dbReference type="OrthoDB" id="2128165at2759"/>
<evidence type="ECO:0000313" key="8">
    <source>
        <dbReference type="EMBL" id="KJE94373.1"/>
    </source>
</evidence>
<dbReference type="RefSeq" id="XP_004346705.1">
    <property type="nucleotide sequence ID" value="XM_004346655.2"/>
</dbReference>
<feature type="region of interest" description="Disordered" evidence="5">
    <location>
        <begin position="372"/>
        <end position="392"/>
    </location>
</feature>
<evidence type="ECO:0000259" key="7">
    <source>
        <dbReference type="Pfam" id="PF00892"/>
    </source>
</evidence>
<feature type="transmembrane region" description="Helical" evidence="6">
    <location>
        <begin position="101"/>
        <end position="124"/>
    </location>
</feature>
<feature type="transmembrane region" description="Helical" evidence="6">
    <location>
        <begin position="304"/>
        <end position="325"/>
    </location>
</feature>
<dbReference type="EMBL" id="KE346367">
    <property type="protein sequence ID" value="KJE94373.1"/>
    <property type="molecule type" value="Genomic_DNA"/>
</dbReference>
<dbReference type="PANTHER" id="PTHR32322">
    <property type="entry name" value="INNER MEMBRANE TRANSPORTER"/>
    <property type="match status" value="1"/>
</dbReference>
<evidence type="ECO:0000256" key="5">
    <source>
        <dbReference type="SAM" id="MobiDB-lite"/>
    </source>
</evidence>
<comment type="subcellular location">
    <subcellularLocation>
        <location evidence="1">Membrane</location>
        <topology evidence="1">Multi-pass membrane protein</topology>
    </subcellularLocation>
</comment>
<keyword evidence="4 6" id="KW-0472">Membrane</keyword>
<organism evidence="8 9">
    <name type="scientific">Capsaspora owczarzaki (strain ATCC 30864)</name>
    <dbReference type="NCBI Taxonomy" id="595528"/>
    <lineage>
        <taxon>Eukaryota</taxon>
        <taxon>Filasterea</taxon>
        <taxon>Capsaspora</taxon>
    </lineage>
</organism>
<dbReference type="OMA" id="TSPLWGM"/>
<evidence type="ECO:0000313" key="9">
    <source>
        <dbReference type="Proteomes" id="UP000008743"/>
    </source>
</evidence>
<keyword evidence="9" id="KW-1185">Reference proteome</keyword>
<feature type="transmembrane region" description="Helical" evidence="6">
    <location>
        <begin position="202"/>
        <end position="222"/>
    </location>
</feature>